<accession>D8SCY1</accession>
<name>D8SCY1_SELML</name>
<evidence type="ECO:0000256" key="2">
    <source>
        <dbReference type="PROSITE-ProRule" id="PRU00708"/>
    </source>
</evidence>
<dbReference type="HOGENOM" id="CLU_002706_0_0_1"/>
<dbReference type="GO" id="GO:0009451">
    <property type="term" value="P:RNA modification"/>
    <property type="evidence" value="ECO:0007669"/>
    <property type="project" value="InterPro"/>
</dbReference>
<dbReference type="KEGG" id="smo:SELMODRAFT_72499"/>
<dbReference type="EMBL" id="GL377612">
    <property type="protein sequence ID" value="EFJ17787.1"/>
    <property type="molecule type" value="Genomic_DNA"/>
</dbReference>
<dbReference type="GO" id="GO:0003723">
    <property type="term" value="F:RNA binding"/>
    <property type="evidence" value="ECO:0007669"/>
    <property type="project" value="InterPro"/>
</dbReference>
<dbReference type="PANTHER" id="PTHR47926:SF533">
    <property type="entry name" value="DYW DOMAIN-CONTAINING PROTEIN"/>
    <property type="match status" value="1"/>
</dbReference>
<dbReference type="InParanoid" id="D8SCY1"/>
<evidence type="ECO:0000313" key="4">
    <source>
        <dbReference type="Proteomes" id="UP000001514"/>
    </source>
</evidence>
<keyword evidence="4" id="KW-1185">Reference proteome</keyword>
<dbReference type="InterPro" id="IPR046960">
    <property type="entry name" value="PPR_At4g14850-like_plant"/>
</dbReference>
<dbReference type="Proteomes" id="UP000001514">
    <property type="component" value="Unassembled WGS sequence"/>
</dbReference>
<protein>
    <recommendedName>
        <fullName evidence="5">Pentatricopeptide repeat-containing protein</fullName>
    </recommendedName>
</protein>
<proteinExistence type="predicted"/>
<organism evidence="4">
    <name type="scientific">Selaginella moellendorffii</name>
    <name type="common">Spikemoss</name>
    <dbReference type="NCBI Taxonomy" id="88036"/>
    <lineage>
        <taxon>Eukaryota</taxon>
        <taxon>Viridiplantae</taxon>
        <taxon>Streptophyta</taxon>
        <taxon>Embryophyta</taxon>
        <taxon>Tracheophyta</taxon>
        <taxon>Lycopodiopsida</taxon>
        <taxon>Selaginellales</taxon>
        <taxon>Selaginellaceae</taxon>
        <taxon>Selaginella</taxon>
    </lineage>
</organism>
<feature type="non-terminal residue" evidence="3">
    <location>
        <position position="141"/>
    </location>
</feature>
<dbReference type="InterPro" id="IPR011990">
    <property type="entry name" value="TPR-like_helical_dom_sf"/>
</dbReference>
<dbReference type="AlphaFoldDB" id="D8SCY1"/>
<feature type="repeat" description="PPR" evidence="2">
    <location>
        <begin position="1"/>
        <end position="35"/>
    </location>
</feature>
<dbReference type="NCBIfam" id="TIGR00756">
    <property type="entry name" value="PPR"/>
    <property type="match status" value="1"/>
</dbReference>
<dbReference type="Pfam" id="PF01535">
    <property type="entry name" value="PPR"/>
    <property type="match status" value="2"/>
</dbReference>
<evidence type="ECO:0008006" key="5">
    <source>
        <dbReference type="Google" id="ProtNLM"/>
    </source>
</evidence>
<dbReference type="InterPro" id="IPR002885">
    <property type="entry name" value="PPR_rpt"/>
</dbReference>
<dbReference type="eggNOG" id="KOG4197">
    <property type="taxonomic scope" value="Eukaryota"/>
</dbReference>
<feature type="non-terminal residue" evidence="3">
    <location>
        <position position="1"/>
    </location>
</feature>
<keyword evidence="1" id="KW-0677">Repeat</keyword>
<dbReference type="PROSITE" id="PS51375">
    <property type="entry name" value="PPR"/>
    <property type="match status" value="1"/>
</dbReference>
<dbReference type="Gene3D" id="1.25.40.10">
    <property type="entry name" value="Tetratricopeptide repeat domain"/>
    <property type="match status" value="1"/>
</dbReference>
<reference evidence="3 4" key="1">
    <citation type="journal article" date="2011" name="Science">
        <title>The Selaginella genome identifies genetic changes associated with the evolution of vascular plants.</title>
        <authorList>
            <person name="Banks J.A."/>
            <person name="Nishiyama T."/>
            <person name="Hasebe M."/>
            <person name="Bowman J.L."/>
            <person name="Gribskov M."/>
            <person name="dePamphilis C."/>
            <person name="Albert V.A."/>
            <person name="Aono N."/>
            <person name="Aoyama T."/>
            <person name="Ambrose B.A."/>
            <person name="Ashton N.W."/>
            <person name="Axtell M.J."/>
            <person name="Barker E."/>
            <person name="Barker M.S."/>
            <person name="Bennetzen J.L."/>
            <person name="Bonawitz N.D."/>
            <person name="Chapple C."/>
            <person name="Cheng C."/>
            <person name="Correa L.G."/>
            <person name="Dacre M."/>
            <person name="DeBarry J."/>
            <person name="Dreyer I."/>
            <person name="Elias M."/>
            <person name="Engstrom E.M."/>
            <person name="Estelle M."/>
            <person name="Feng L."/>
            <person name="Finet C."/>
            <person name="Floyd S.K."/>
            <person name="Frommer W.B."/>
            <person name="Fujita T."/>
            <person name="Gramzow L."/>
            <person name="Gutensohn M."/>
            <person name="Harholt J."/>
            <person name="Hattori M."/>
            <person name="Heyl A."/>
            <person name="Hirai T."/>
            <person name="Hiwatashi Y."/>
            <person name="Ishikawa M."/>
            <person name="Iwata M."/>
            <person name="Karol K.G."/>
            <person name="Koehler B."/>
            <person name="Kolukisaoglu U."/>
            <person name="Kubo M."/>
            <person name="Kurata T."/>
            <person name="Lalonde S."/>
            <person name="Li K."/>
            <person name="Li Y."/>
            <person name="Litt A."/>
            <person name="Lyons E."/>
            <person name="Manning G."/>
            <person name="Maruyama T."/>
            <person name="Michael T.P."/>
            <person name="Mikami K."/>
            <person name="Miyazaki S."/>
            <person name="Morinaga S."/>
            <person name="Murata T."/>
            <person name="Mueller-Roeber B."/>
            <person name="Nelson D.R."/>
            <person name="Obara M."/>
            <person name="Oguri Y."/>
            <person name="Olmstead R.G."/>
            <person name="Onodera N."/>
            <person name="Petersen B.L."/>
            <person name="Pils B."/>
            <person name="Prigge M."/>
            <person name="Rensing S.A."/>
            <person name="Riano-Pachon D.M."/>
            <person name="Roberts A.W."/>
            <person name="Sato Y."/>
            <person name="Scheller H.V."/>
            <person name="Schulz B."/>
            <person name="Schulz C."/>
            <person name="Shakirov E.V."/>
            <person name="Shibagaki N."/>
            <person name="Shinohara N."/>
            <person name="Shippen D.E."/>
            <person name="Soerensen I."/>
            <person name="Sotooka R."/>
            <person name="Sugimoto N."/>
            <person name="Sugita M."/>
            <person name="Sumikawa N."/>
            <person name="Tanurdzic M."/>
            <person name="Theissen G."/>
            <person name="Ulvskov P."/>
            <person name="Wakazuki S."/>
            <person name="Weng J.K."/>
            <person name="Willats W.W."/>
            <person name="Wipf D."/>
            <person name="Wolf P.G."/>
            <person name="Yang L."/>
            <person name="Zimmer A.D."/>
            <person name="Zhu Q."/>
            <person name="Mitros T."/>
            <person name="Hellsten U."/>
            <person name="Loque D."/>
            <person name="Otillar R."/>
            <person name="Salamov A."/>
            <person name="Schmutz J."/>
            <person name="Shapiro H."/>
            <person name="Lindquist E."/>
            <person name="Lucas S."/>
            <person name="Rokhsar D."/>
            <person name="Grigoriev I.V."/>
        </authorList>
    </citation>
    <scope>NUCLEOTIDE SEQUENCE [LARGE SCALE GENOMIC DNA]</scope>
</reference>
<dbReference type="Gramene" id="EFJ17787">
    <property type="protein sequence ID" value="EFJ17787"/>
    <property type="gene ID" value="SELMODRAFT_72499"/>
</dbReference>
<sequence>DRLVANFLVQMYGRCGSLEDARKFFHRMPSRDCVSWTSMVGEFAQFGECERAMEVLQAMAMEGVRWSFCGQPLTSALVACSNTGMIGEARVLLLAGSSDHGLDPWREHYFYIIDVLGRAGLITSARDLVASMQVAADDPVW</sequence>
<evidence type="ECO:0000256" key="1">
    <source>
        <dbReference type="ARBA" id="ARBA00022737"/>
    </source>
</evidence>
<evidence type="ECO:0000313" key="3">
    <source>
        <dbReference type="EMBL" id="EFJ17787.1"/>
    </source>
</evidence>
<dbReference type="PANTHER" id="PTHR47926">
    <property type="entry name" value="PENTATRICOPEPTIDE REPEAT-CONTAINING PROTEIN"/>
    <property type="match status" value="1"/>
</dbReference>
<gene>
    <name evidence="3" type="ORF">SELMODRAFT_72499</name>
</gene>